<keyword evidence="7" id="KW-0269">Exonuclease</keyword>
<proteinExistence type="inferred from homology"/>
<dbReference type="AlphaFoldDB" id="A0A1W0X9Z2"/>
<evidence type="ECO:0000256" key="3">
    <source>
        <dbReference type="ARBA" id="ARBA00022722"/>
    </source>
</evidence>
<keyword evidence="5" id="KW-0227">DNA damage</keyword>
<keyword evidence="4" id="KW-0255">Endonuclease</keyword>
<dbReference type="GO" id="GO:0035312">
    <property type="term" value="F:5'-3' DNA exonuclease activity"/>
    <property type="evidence" value="ECO:0007669"/>
    <property type="project" value="TreeGrafter"/>
</dbReference>
<comment type="similarity">
    <text evidence="2">Belongs to the DNA repair metallo-beta-lactamase (DRMBL) family.</text>
</comment>
<feature type="domain" description="DNA repair metallo-beta-lactamase" evidence="13">
    <location>
        <begin position="305"/>
        <end position="340"/>
    </location>
</feature>
<feature type="domain" description="Metallo-beta-lactamase" evidence="14">
    <location>
        <begin position="30"/>
        <end position="175"/>
    </location>
</feature>
<keyword evidence="6" id="KW-0378">Hydrolase</keyword>
<evidence type="ECO:0000256" key="11">
    <source>
        <dbReference type="ARBA" id="ARBA00039759"/>
    </source>
</evidence>
<evidence type="ECO:0000256" key="5">
    <source>
        <dbReference type="ARBA" id="ARBA00022763"/>
    </source>
</evidence>
<dbReference type="GO" id="GO:0000723">
    <property type="term" value="P:telomere maintenance"/>
    <property type="evidence" value="ECO:0007669"/>
    <property type="project" value="TreeGrafter"/>
</dbReference>
<evidence type="ECO:0000256" key="6">
    <source>
        <dbReference type="ARBA" id="ARBA00022801"/>
    </source>
</evidence>
<gene>
    <name evidence="15" type="ORF">BV898_01884</name>
</gene>
<evidence type="ECO:0000256" key="9">
    <source>
        <dbReference type="ARBA" id="ARBA00023204"/>
    </source>
</evidence>
<reference evidence="16" key="1">
    <citation type="submission" date="2017-01" db="EMBL/GenBank/DDBJ databases">
        <title>Comparative genomics of anhydrobiosis in the tardigrade Hypsibius dujardini.</title>
        <authorList>
            <person name="Yoshida Y."/>
            <person name="Koutsovoulos G."/>
            <person name="Laetsch D."/>
            <person name="Stevens L."/>
            <person name="Kumar S."/>
            <person name="Horikawa D."/>
            <person name="Ishino K."/>
            <person name="Komine S."/>
            <person name="Tomita M."/>
            <person name="Blaxter M."/>
            <person name="Arakawa K."/>
        </authorList>
    </citation>
    <scope>NUCLEOTIDE SEQUENCE [LARGE SCALE GENOMIC DNA]</scope>
    <source>
        <strain evidence="16">Z151</strain>
    </source>
</reference>
<evidence type="ECO:0000259" key="13">
    <source>
        <dbReference type="Pfam" id="PF07522"/>
    </source>
</evidence>
<dbReference type="InterPro" id="IPR036866">
    <property type="entry name" value="RibonucZ/Hydroxyglut_hydro"/>
</dbReference>
<dbReference type="GO" id="GO:0006310">
    <property type="term" value="P:DNA recombination"/>
    <property type="evidence" value="ECO:0007669"/>
    <property type="project" value="UniProtKB-KW"/>
</dbReference>
<evidence type="ECO:0000256" key="4">
    <source>
        <dbReference type="ARBA" id="ARBA00022759"/>
    </source>
</evidence>
<name>A0A1W0X9Z2_HYPEX</name>
<dbReference type="Gene3D" id="3.60.15.10">
    <property type="entry name" value="Ribonuclease Z/Hydroxyacylglutathione hydrolase-like"/>
    <property type="match status" value="1"/>
</dbReference>
<evidence type="ECO:0000256" key="7">
    <source>
        <dbReference type="ARBA" id="ARBA00022839"/>
    </source>
</evidence>
<evidence type="ECO:0000313" key="15">
    <source>
        <dbReference type="EMBL" id="OQV24346.1"/>
    </source>
</evidence>
<sequence length="427" mass="48084">MSVFNGIISEYPGISVDNFTGQNLRSSIFFLSHCHLDHMNGFRSEAFARCLMSRDNARIYCSEFSHNLLTSRNKIFQVPEEVMLKIKVLRPNHPHDLSVPDHNDGKKGPYRICVTLLPAGHCPGSVMFVFDGHNGTVIYTGDFRIYEGTVQKLAGLPVAPKCLYLDTTFFTRQAPTIPSRDVSIRRISESITSHLKKYPNASIFFESETQLGYEAVFLELKRTFNQKMHVGRAKLALYQDVEDTTGAFTLDGSSTKFHACGRKKDSNECWEKRTINNALTIKLCVLGYIKINADGGKCPTVRKVQPNRLKICFSMHSSYNELVEFIGFVQPDSIVPCVQPYKLSMAAAQQELDDLLMRQRKASQPPVTLPYLKRRYDGTESAPSWKAKPSNSDLHEVEDATCGGLFPQKEPLAVLNVPFKKTKPSQN</sequence>
<evidence type="ECO:0000313" key="16">
    <source>
        <dbReference type="Proteomes" id="UP000192578"/>
    </source>
</evidence>
<evidence type="ECO:0000256" key="12">
    <source>
        <dbReference type="ARBA" id="ARBA00042677"/>
    </source>
</evidence>
<dbReference type="Gene3D" id="3.40.50.12650">
    <property type="match status" value="1"/>
</dbReference>
<dbReference type="GO" id="GO:0036297">
    <property type="term" value="P:interstrand cross-link repair"/>
    <property type="evidence" value="ECO:0007669"/>
    <property type="project" value="TreeGrafter"/>
</dbReference>
<protein>
    <recommendedName>
        <fullName evidence="11">Protein artemis</fullName>
    </recommendedName>
    <alternativeName>
        <fullName evidence="12">DNA cross-link repair 1C protein</fullName>
    </alternativeName>
</protein>
<evidence type="ECO:0000256" key="8">
    <source>
        <dbReference type="ARBA" id="ARBA00023172"/>
    </source>
</evidence>
<keyword evidence="3" id="KW-0540">Nuclease</keyword>
<dbReference type="GO" id="GO:0003684">
    <property type="term" value="F:damaged DNA binding"/>
    <property type="evidence" value="ECO:0007669"/>
    <property type="project" value="TreeGrafter"/>
</dbReference>
<accession>A0A1W0X9Z2</accession>
<comment type="caution">
    <text evidence="15">The sequence shown here is derived from an EMBL/GenBank/DDBJ whole genome shotgun (WGS) entry which is preliminary data.</text>
</comment>
<organism evidence="15 16">
    <name type="scientific">Hypsibius exemplaris</name>
    <name type="common">Freshwater tardigrade</name>
    <dbReference type="NCBI Taxonomy" id="2072580"/>
    <lineage>
        <taxon>Eukaryota</taxon>
        <taxon>Metazoa</taxon>
        <taxon>Ecdysozoa</taxon>
        <taxon>Tardigrada</taxon>
        <taxon>Eutardigrada</taxon>
        <taxon>Parachela</taxon>
        <taxon>Hypsibioidea</taxon>
        <taxon>Hypsibiidae</taxon>
        <taxon>Hypsibius</taxon>
    </lineage>
</organism>
<dbReference type="InterPro" id="IPR011084">
    <property type="entry name" value="DRMBL"/>
</dbReference>
<evidence type="ECO:0000256" key="10">
    <source>
        <dbReference type="ARBA" id="ARBA00023242"/>
    </source>
</evidence>
<comment type="subcellular location">
    <subcellularLocation>
        <location evidence="1">Nucleus</location>
    </subcellularLocation>
</comment>
<keyword evidence="16" id="KW-1185">Reference proteome</keyword>
<dbReference type="Proteomes" id="UP000192578">
    <property type="component" value="Unassembled WGS sequence"/>
</dbReference>
<dbReference type="Pfam" id="PF12706">
    <property type="entry name" value="Lactamase_B_2"/>
    <property type="match status" value="1"/>
</dbReference>
<dbReference type="PANTHER" id="PTHR23240">
    <property type="entry name" value="DNA CROSS-LINK REPAIR PROTEIN PSO2/SNM1-RELATED"/>
    <property type="match status" value="1"/>
</dbReference>
<keyword evidence="10" id="KW-0539">Nucleus</keyword>
<dbReference type="SUPFAM" id="SSF56281">
    <property type="entry name" value="Metallo-hydrolase/oxidoreductase"/>
    <property type="match status" value="1"/>
</dbReference>
<dbReference type="EMBL" id="MTYJ01000007">
    <property type="protein sequence ID" value="OQV24346.1"/>
    <property type="molecule type" value="Genomic_DNA"/>
</dbReference>
<dbReference type="PANTHER" id="PTHR23240:SF8">
    <property type="entry name" value="PROTEIN ARTEMIS"/>
    <property type="match status" value="1"/>
</dbReference>
<dbReference type="Pfam" id="PF07522">
    <property type="entry name" value="DRMBL"/>
    <property type="match status" value="1"/>
</dbReference>
<dbReference type="GO" id="GO:0006303">
    <property type="term" value="P:double-strand break repair via nonhomologous end joining"/>
    <property type="evidence" value="ECO:0007669"/>
    <property type="project" value="TreeGrafter"/>
</dbReference>
<dbReference type="OrthoDB" id="262529at2759"/>
<keyword evidence="9" id="KW-0234">DNA repair</keyword>
<evidence type="ECO:0000256" key="2">
    <source>
        <dbReference type="ARBA" id="ARBA00010304"/>
    </source>
</evidence>
<dbReference type="GO" id="GO:0005634">
    <property type="term" value="C:nucleus"/>
    <property type="evidence" value="ECO:0007669"/>
    <property type="project" value="UniProtKB-SubCell"/>
</dbReference>
<keyword evidence="8" id="KW-0233">DNA recombination</keyword>
<dbReference type="GO" id="GO:0004519">
    <property type="term" value="F:endonuclease activity"/>
    <property type="evidence" value="ECO:0007669"/>
    <property type="project" value="UniProtKB-KW"/>
</dbReference>
<evidence type="ECO:0000259" key="14">
    <source>
        <dbReference type="Pfam" id="PF12706"/>
    </source>
</evidence>
<evidence type="ECO:0000256" key="1">
    <source>
        <dbReference type="ARBA" id="ARBA00004123"/>
    </source>
</evidence>
<dbReference type="InterPro" id="IPR001279">
    <property type="entry name" value="Metallo-B-lactamas"/>
</dbReference>